<dbReference type="CDD" id="cd06170">
    <property type="entry name" value="LuxR_C_like"/>
    <property type="match status" value="1"/>
</dbReference>
<dbReference type="SUPFAM" id="SSF52172">
    <property type="entry name" value="CheY-like"/>
    <property type="match status" value="1"/>
</dbReference>
<feature type="modified residue" description="4-aspartylphosphate" evidence="3">
    <location>
        <position position="53"/>
    </location>
</feature>
<dbReference type="PROSITE" id="PS50043">
    <property type="entry name" value="HTH_LUXR_2"/>
    <property type="match status" value="1"/>
</dbReference>
<evidence type="ECO:0000256" key="3">
    <source>
        <dbReference type="PROSITE-ProRule" id="PRU00169"/>
    </source>
</evidence>
<evidence type="ECO:0000313" key="6">
    <source>
        <dbReference type="EMBL" id="UOX34327.1"/>
    </source>
</evidence>
<sequence length="211" mass="23628">MKTLLVDDHMLFLEGLESILESYGELDLLPPVTRGKEALEIILNTTVDFLITDLNLPDVSGVDLILKIKKEKPQIPILVLSMDCDRKEVKSILNAGSEGFILKIAGKQELCRAIHKIINGGTYYSSEITAIMMEIINNKSGSSLQTNCLTVREMEILDLICKEYSNKEISEKLFISISTIETHRSSMFCKTGSKNVVGLVRYAVENELVTW</sequence>
<feature type="domain" description="Response regulatory" evidence="5">
    <location>
        <begin position="2"/>
        <end position="118"/>
    </location>
</feature>
<keyword evidence="2" id="KW-0238">DNA-binding</keyword>
<dbReference type="InterPro" id="IPR011006">
    <property type="entry name" value="CheY-like_superfamily"/>
</dbReference>
<evidence type="ECO:0000256" key="2">
    <source>
        <dbReference type="ARBA" id="ARBA00023125"/>
    </source>
</evidence>
<reference evidence="6" key="1">
    <citation type="submission" date="2021-12" db="EMBL/GenBank/DDBJ databases">
        <authorList>
            <person name="Cha I.-T."/>
            <person name="Lee K.-E."/>
            <person name="Park S.-J."/>
        </authorList>
    </citation>
    <scope>NUCLEOTIDE SEQUENCE</scope>
    <source>
        <strain evidence="6">YSM-43</strain>
    </source>
</reference>
<reference evidence="6" key="2">
    <citation type="submission" date="2022-04" db="EMBL/GenBank/DDBJ databases">
        <title>Complete Genome Sequence of Flavobacterium sediminilitoris YSM-43, Isolated from a Tidal Sediment.</title>
        <authorList>
            <person name="Lee P.A."/>
        </authorList>
    </citation>
    <scope>NUCLEOTIDE SEQUENCE</scope>
    <source>
        <strain evidence="6">YSM-43</strain>
    </source>
</reference>
<dbReference type="Gene3D" id="3.40.50.2300">
    <property type="match status" value="1"/>
</dbReference>
<name>A0ABY4HQ68_9FLAO</name>
<accession>A0ABY4HQ68</accession>
<dbReference type="SMART" id="SM00421">
    <property type="entry name" value="HTH_LUXR"/>
    <property type="match status" value="1"/>
</dbReference>
<dbReference type="InterPro" id="IPR000792">
    <property type="entry name" value="Tscrpt_reg_LuxR_C"/>
</dbReference>
<keyword evidence="7" id="KW-1185">Reference proteome</keyword>
<dbReference type="InterPro" id="IPR058245">
    <property type="entry name" value="NreC/VraR/RcsB-like_REC"/>
</dbReference>
<feature type="domain" description="HTH luxR-type" evidence="4">
    <location>
        <begin position="142"/>
        <end position="207"/>
    </location>
</feature>
<gene>
    <name evidence="6" type="ORF">LXD69_02145</name>
</gene>
<dbReference type="RefSeq" id="WP_161794118.1">
    <property type="nucleotide sequence ID" value="NZ_CP090145.1"/>
</dbReference>
<dbReference type="PRINTS" id="PR00038">
    <property type="entry name" value="HTHLUXR"/>
</dbReference>
<dbReference type="InterPro" id="IPR016032">
    <property type="entry name" value="Sig_transdc_resp-reg_C-effctor"/>
</dbReference>
<organism evidence="6 7">
    <name type="scientific">Flavobacterium sediminilitoris</name>
    <dbReference type="NCBI Taxonomy" id="2024526"/>
    <lineage>
        <taxon>Bacteria</taxon>
        <taxon>Pseudomonadati</taxon>
        <taxon>Bacteroidota</taxon>
        <taxon>Flavobacteriia</taxon>
        <taxon>Flavobacteriales</taxon>
        <taxon>Flavobacteriaceae</taxon>
        <taxon>Flavobacterium</taxon>
    </lineage>
</organism>
<evidence type="ECO:0000313" key="7">
    <source>
        <dbReference type="Proteomes" id="UP000830454"/>
    </source>
</evidence>
<protein>
    <submittedName>
        <fullName evidence="6">Response regulator transcription factor</fullName>
    </submittedName>
</protein>
<evidence type="ECO:0000259" key="4">
    <source>
        <dbReference type="PROSITE" id="PS50043"/>
    </source>
</evidence>
<dbReference type="CDD" id="cd17535">
    <property type="entry name" value="REC_NarL-like"/>
    <property type="match status" value="1"/>
</dbReference>
<dbReference type="InterPro" id="IPR039420">
    <property type="entry name" value="WalR-like"/>
</dbReference>
<dbReference type="PROSITE" id="PS50110">
    <property type="entry name" value="RESPONSE_REGULATORY"/>
    <property type="match status" value="1"/>
</dbReference>
<dbReference type="Pfam" id="PF00072">
    <property type="entry name" value="Response_reg"/>
    <property type="match status" value="1"/>
</dbReference>
<dbReference type="InterPro" id="IPR001789">
    <property type="entry name" value="Sig_transdc_resp-reg_receiver"/>
</dbReference>
<dbReference type="SMART" id="SM00448">
    <property type="entry name" value="REC"/>
    <property type="match status" value="1"/>
</dbReference>
<dbReference type="EMBL" id="CP090145">
    <property type="protein sequence ID" value="UOX34327.1"/>
    <property type="molecule type" value="Genomic_DNA"/>
</dbReference>
<dbReference type="PANTHER" id="PTHR43214">
    <property type="entry name" value="TWO-COMPONENT RESPONSE REGULATOR"/>
    <property type="match status" value="1"/>
</dbReference>
<dbReference type="Proteomes" id="UP000830454">
    <property type="component" value="Chromosome"/>
</dbReference>
<keyword evidence="1 3" id="KW-0597">Phosphoprotein</keyword>
<proteinExistence type="predicted"/>
<evidence type="ECO:0000259" key="5">
    <source>
        <dbReference type="PROSITE" id="PS50110"/>
    </source>
</evidence>
<dbReference type="PANTHER" id="PTHR43214:SF43">
    <property type="entry name" value="TWO-COMPONENT RESPONSE REGULATOR"/>
    <property type="match status" value="1"/>
</dbReference>
<dbReference type="SUPFAM" id="SSF46894">
    <property type="entry name" value="C-terminal effector domain of the bipartite response regulators"/>
    <property type="match status" value="1"/>
</dbReference>
<dbReference type="Pfam" id="PF00196">
    <property type="entry name" value="GerE"/>
    <property type="match status" value="1"/>
</dbReference>
<evidence type="ECO:0000256" key="1">
    <source>
        <dbReference type="ARBA" id="ARBA00022553"/>
    </source>
</evidence>